<protein>
    <recommendedName>
        <fullName evidence="3">N-acetyltransferase domain-containing protein</fullName>
    </recommendedName>
</protein>
<dbReference type="EMBL" id="MFJZ01000056">
    <property type="protein sequence ID" value="OGG29194.1"/>
    <property type="molecule type" value="Genomic_DNA"/>
</dbReference>
<evidence type="ECO:0000256" key="2">
    <source>
        <dbReference type="ARBA" id="ARBA00023315"/>
    </source>
</evidence>
<dbReference type="Proteomes" id="UP000176409">
    <property type="component" value="Unassembled WGS sequence"/>
</dbReference>
<gene>
    <name evidence="4" type="ORF">A2973_03625</name>
</gene>
<keyword evidence="1" id="KW-0808">Transferase</keyword>
<dbReference type="Pfam" id="PF00583">
    <property type="entry name" value="Acetyltransf_1"/>
    <property type="match status" value="1"/>
</dbReference>
<dbReference type="GO" id="GO:0016747">
    <property type="term" value="F:acyltransferase activity, transferring groups other than amino-acyl groups"/>
    <property type="evidence" value="ECO:0007669"/>
    <property type="project" value="InterPro"/>
</dbReference>
<organism evidence="4 5">
    <name type="scientific">Candidatus Gottesmanbacteria bacterium RIFCSPLOWO2_01_FULL_49_10</name>
    <dbReference type="NCBI Taxonomy" id="1798396"/>
    <lineage>
        <taxon>Bacteria</taxon>
        <taxon>Candidatus Gottesmaniibacteriota</taxon>
    </lineage>
</organism>
<dbReference type="STRING" id="1798396.A2973_03625"/>
<dbReference type="CDD" id="cd04301">
    <property type="entry name" value="NAT_SF"/>
    <property type="match status" value="1"/>
</dbReference>
<dbReference type="InterPro" id="IPR000182">
    <property type="entry name" value="GNAT_dom"/>
</dbReference>
<dbReference type="AlphaFoldDB" id="A0A1F6AWX5"/>
<sequence>MKVHIYVSLPDELKAQVDAIHKESFSWASNQTPQERMVGKDKFCSGDDRIGYVVVEEGNDVIGVVALLRRSILFENMTITLGGIGGLCTRKDKRNKGVGTLLLQKAMEELQRARCDIVYLCTDMTKEWMVKFYEKAGFIRIKRGHTYAGKSGKRYRETDGMIAPVRSVEKFQHIAASEKVLDIGRGNW</sequence>
<evidence type="ECO:0000256" key="1">
    <source>
        <dbReference type="ARBA" id="ARBA00022679"/>
    </source>
</evidence>
<dbReference type="PROSITE" id="PS51186">
    <property type="entry name" value="GNAT"/>
    <property type="match status" value="1"/>
</dbReference>
<dbReference type="InterPro" id="IPR050680">
    <property type="entry name" value="YpeA/RimI_acetyltransf"/>
</dbReference>
<proteinExistence type="predicted"/>
<dbReference type="InterPro" id="IPR016181">
    <property type="entry name" value="Acyl_CoA_acyltransferase"/>
</dbReference>
<comment type="caution">
    <text evidence="4">The sequence shown here is derived from an EMBL/GenBank/DDBJ whole genome shotgun (WGS) entry which is preliminary data.</text>
</comment>
<evidence type="ECO:0000313" key="4">
    <source>
        <dbReference type="EMBL" id="OGG29194.1"/>
    </source>
</evidence>
<dbReference type="Gene3D" id="3.40.630.30">
    <property type="match status" value="1"/>
</dbReference>
<keyword evidence="2" id="KW-0012">Acyltransferase</keyword>
<dbReference type="PANTHER" id="PTHR43420">
    <property type="entry name" value="ACETYLTRANSFERASE"/>
    <property type="match status" value="1"/>
</dbReference>
<accession>A0A1F6AWX5</accession>
<reference evidence="4 5" key="1">
    <citation type="journal article" date="2016" name="Nat. Commun.">
        <title>Thousands of microbial genomes shed light on interconnected biogeochemical processes in an aquifer system.</title>
        <authorList>
            <person name="Anantharaman K."/>
            <person name="Brown C.T."/>
            <person name="Hug L.A."/>
            <person name="Sharon I."/>
            <person name="Castelle C.J."/>
            <person name="Probst A.J."/>
            <person name="Thomas B.C."/>
            <person name="Singh A."/>
            <person name="Wilkins M.J."/>
            <person name="Karaoz U."/>
            <person name="Brodie E.L."/>
            <person name="Williams K.H."/>
            <person name="Hubbard S.S."/>
            <person name="Banfield J.F."/>
        </authorList>
    </citation>
    <scope>NUCLEOTIDE SEQUENCE [LARGE SCALE GENOMIC DNA]</scope>
</reference>
<evidence type="ECO:0000259" key="3">
    <source>
        <dbReference type="PROSITE" id="PS51186"/>
    </source>
</evidence>
<name>A0A1F6AWX5_9BACT</name>
<evidence type="ECO:0000313" key="5">
    <source>
        <dbReference type="Proteomes" id="UP000176409"/>
    </source>
</evidence>
<dbReference type="SUPFAM" id="SSF55729">
    <property type="entry name" value="Acyl-CoA N-acyltransferases (Nat)"/>
    <property type="match status" value="1"/>
</dbReference>
<feature type="domain" description="N-acetyltransferase" evidence="3">
    <location>
        <begin position="4"/>
        <end position="160"/>
    </location>
</feature>
<dbReference type="PANTHER" id="PTHR43420:SF12">
    <property type="entry name" value="N-ACETYLTRANSFERASE DOMAIN-CONTAINING PROTEIN"/>
    <property type="match status" value="1"/>
</dbReference>